<organism evidence="1 3">
    <name type="scientific">Medicago truncatula</name>
    <name type="common">Barrel medic</name>
    <name type="synonym">Medicago tribuloides</name>
    <dbReference type="NCBI Taxonomy" id="3880"/>
    <lineage>
        <taxon>Eukaryota</taxon>
        <taxon>Viridiplantae</taxon>
        <taxon>Streptophyta</taxon>
        <taxon>Embryophyta</taxon>
        <taxon>Tracheophyta</taxon>
        <taxon>Spermatophyta</taxon>
        <taxon>Magnoliopsida</taxon>
        <taxon>eudicotyledons</taxon>
        <taxon>Gunneridae</taxon>
        <taxon>Pentapetalae</taxon>
        <taxon>rosids</taxon>
        <taxon>fabids</taxon>
        <taxon>Fabales</taxon>
        <taxon>Fabaceae</taxon>
        <taxon>Papilionoideae</taxon>
        <taxon>50 kb inversion clade</taxon>
        <taxon>NPAAA clade</taxon>
        <taxon>Hologalegina</taxon>
        <taxon>IRL clade</taxon>
        <taxon>Trifolieae</taxon>
        <taxon>Medicago</taxon>
    </lineage>
</organism>
<sequence>MRDSAPAYPIPARMIKVPYPTYGHPVRLNLLNSWSLYQLPNFQRSDASRI</sequence>
<name>A0A072UZU8_MEDTR</name>
<dbReference type="EnsemblPlants" id="KEH34961">
    <property type="protein sequence ID" value="KEH34961"/>
    <property type="gene ID" value="MTR_3g074920"/>
</dbReference>
<reference evidence="2" key="3">
    <citation type="submission" date="2015-04" db="UniProtKB">
        <authorList>
            <consortium name="EnsemblPlants"/>
        </authorList>
    </citation>
    <scope>IDENTIFICATION</scope>
    <source>
        <strain evidence="2">cv. Jemalong A17</strain>
    </source>
</reference>
<reference evidence="1 3" key="1">
    <citation type="journal article" date="2011" name="Nature">
        <title>The Medicago genome provides insight into the evolution of rhizobial symbioses.</title>
        <authorList>
            <person name="Young N.D."/>
            <person name="Debelle F."/>
            <person name="Oldroyd G.E."/>
            <person name="Geurts R."/>
            <person name="Cannon S.B."/>
            <person name="Udvardi M.K."/>
            <person name="Benedito V.A."/>
            <person name="Mayer K.F."/>
            <person name="Gouzy J."/>
            <person name="Schoof H."/>
            <person name="Van de Peer Y."/>
            <person name="Proost S."/>
            <person name="Cook D.R."/>
            <person name="Meyers B.C."/>
            <person name="Spannagl M."/>
            <person name="Cheung F."/>
            <person name="De Mita S."/>
            <person name="Krishnakumar V."/>
            <person name="Gundlach H."/>
            <person name="Zhou S."/>
            <person name="Mudge J."/>
            <person name="Bharti A.K."/>
            <person name="Murray J.D."/>
            <person name="Naoumkina M.A."/>
            <person name="Rosen B."/>
            <person name="Silverstein K.A."/>
            <person name="Tang H."/>
            <person name="Rombauts S."/>
            <person name="Zhao P.X."/>
            <person name="Zhou P."/>
            <person name="Barbe V."/>
            <person name="Bardou P."/>
            <person name="Bechner M."/>
            <person name="Bellec A."/>
            <person name="Berger A."/>
            <person name="Berges H."/>
            <person name="Bidwell S."/>
            <person name="Bisseling T."/>
            <person name="Choisne N."/>
            <person name="Couloux A."/>
            <person name="Denny R."/>
            <person name="Deshpande S."/>
            <person name="Dai X."/>
            <person name="Doyle J.J."/>
            <person name="Dudez A.M."/>
            <person name="Farmer A.D."/>
            <person name="Fouteau S."/>
            <person name="Franken C."/>
            <person name="Gibelin C."/>
            <person name="Gish J."/>
            <person name="Goldstein S."/>
            <person name="Gonzalez A.J."/>
            <person name="Green P.J."/>
            <person name="Hallab A."/>
            <person name="Hartog M."/>
            <person name="Hua A."/>
            <person name="Humphray S.J."/>
            <person name="Jeong D.H."/>
            <person name="Jing Y."/>
            <person name="Jocker A."/>
            <person name="Kenton S.M."/>
            <person name="Kim D.J."/>
            <person name="Klee K."/>
            <person name="Lai H."/>
            <person name="Lang C."/>
            <person name="Lin S."/>
            <person name="Macmil S.L."/>
            <person name="Magdelenat G."/>
            <person name="Matthews L."/>
            <person name="McCorrison J."/>
            <person name="Monaghan E.L."/>
            <person name="Mun J.H."/>
            <person name="Najar F.Z."/>
            <person name="Nicholson C."/>
            <person name="Noirot C."/>
            <person name="O'Bleness M."/>
            <person name="Paule C.R."/>
            <person name="Poulain J."/>
            <person name="Prion F."/>
            <person name="Qin B."/>
            <person name="Qu C."/>
            <person name="Retzel E.F."/>
            <person name="Riddle C."/>
            <person name="Sallet E."/>
            <person name="Samain S."/>
            <person name="Samson N."/>
            <person name="Sanders I."/>
            <person name="Saurat O."/>
            <person name="Scarpelli C."/>
            <person name="Schiex T."/>
            <person name="Segurens B."/>
            <person name="Severin A.J."/>
            <person name="Sherrier D.J."/>
            <person name="Shi R."/>
            <person name="Sims S."/>
            <person name="Singer S.R."/>
            <person name="Sinharoy S."/>
            <person name="Sterck L."/>
            <person name="Viollet A."/>
            <person name="Wang B.B."/>
            <person name="Wang K."/>
            <person name="Wang M."/>
            <person name="Wang X."/>
            <person name="Warfsmann J."/>
            <person name="Weissenbach J."/>
            <person name="White D.D."/>
            <person name="White J.D."/>
            <person name="Wiley G.B."/>
            <person name="Wincker P."/>
            <person name="Xing Y."/>
            <person name="Yang L."/>
            <person name="Yao Z."/>
            <person name="Ying F."/>
            <person name="Zhai J."/>
            <person name="Zhou L."/>
            <person name="Zuber A."/>
            <person name="Denarie J."/>
            <person name="Dixon R.A."/>
            <person name="May G.D."/>
            <person name="Schwartz D.C."/>
            <person name="Rogers J."/>
            <person name="Quetier F."/>
            <person name="Town C.D."/>
            <person name="Roe B.A."/>
        </authorList>
    </citation>
    <scope>NUCLEOTIDE SEQUENCE [LARGE SCALE GENOMIC DNA]</scope>
    <source>
        <strain evidence="1">A17</strain>
        <strain evidence="2 3">cv. Jemalong A17</strain>
    </source>
</reference>
<accession>A0A072UZU8</accession>
<dbReference type="EMBL" id="CM001219">
    <property type="protein sequence ID" value="KEH34961.1"/>
    <property type="molecule type" value="Genomic_DNA"/>
</dbReference>
<dbReference type="AlphaFoldDB" id="A0A072UZU8"/>
<dbReference type="PaxDb" id="3880-AET04954"/>
<proteinExistence type="predicted"/>
<dbReference type="Proteomes" id="UP000002051">
    <property type="component" value="Chromosome 3"/>
</dbReference>
<evidence type="ECO:0000313" key="3">
    <source>
        <dbReference type="Proteomes" id="UP000002051"/>
    </source>
</evidence>
<gene>
    <name evidence="1" type="ordered locus">MTR_3g074920</name>
</gene>
<protein>
    <submittedName>
        <fullName evidence="1 2">Uncharacterized protein</fullName>
    </submittedName>
</protein>
<evidence type="ECO:0000313" key="1">
    <source>
        <dbReference type="EMBL" id="KEH34961.1"/>
    </source>
</evidence>
<dbReference type="HOGENOM" id="CLU_3127338_0_0_1"/>
<reference evidence="1 3" key="2">
    <citation type="journal article" date="2014" name="BMC Genomics">
        <title>An improved genome release (version Mt4.0) for the model legume Medicago truncatula.</title>
        <authorList>
            <person name="Tang H."/>
            <person name="Krishnakumar V."/>
            <person name="Bidwell S."/>
            <person name="Rosen B."/>
            <person name="Chan A."/>
            <person name="Zhou S."/>
            <person name="Gentzbittel L."/>
            <person name="Childs K.L."/>
            <person name="Yandell M."/>
            <person name="Gundlach H."/>
            <person name="Mayer K.F."/>
            <person name="Schwartz D.C."/>
            <person name="Town C.D."/>
        </authorList>
    </citation>
    <scope>GENOME REANNOTATION</scope>
    <source>
        <strain evidence="1">A17</strain>
        <strain evidence="2 3">cv. Jemalong A17</strain>
    </source>
</reference>
<evidence type="ECO:0000313" key="2">
    <source>
        <dbReference type="EnsemblPlants" id="KEH34961"/>
    </source>
</evidence>
<keyword evidence="3" id="KW-1185">Reference proteome</keyword>